<keyword evidence="6" id="KW-1185">Reference proteome</keyword>
<dbReference type="OrthoDB" id="9806939at2"/>
<organism evidence="5 6">
    <name type="scientific">Lutibacter oceani</name>
    <dbReference type="NCBI Taxonomy" id="1853311"/>
    <lineage>
        <taxon>Bacteria</taxon>
        <taxon>Pseudomonadati</taxon>
        <taxon>Bacteroidota</taxon>
        <taxon>Flavobacteriia</taxon>
        <taxon>Flavobacteriales</taxon>
        <taxon>Flavobacteriaceae</taxon>
        <taxon>Lutibacter</taxon>
    </lineage>
</organism>
<dbReference type="Gene3D" id="1.10.287.470">
    <property type="entry name" value="Helix hairpin bin"/>
    <property type="match status" value="1"/>
</dbReference>
<comment type="caution">
    <text evidence="5">The sequence shown here is derived from an EMBL/GenBank/DDBJ whole genome shotgun (WGS) entry which is preliminary data.</text>
</comment>
<evidence type="ECO:0000259" key="4">
    <source>
        <dbReference type="Pfam" id="PF25973"/>
    </source>
</evidence>
<dbReference type="Gene3D" id="2.40.420.20">
    <property type="match status" value="1"/>
</dbReference>
<sequence length="358" mass="38792">MKNTFKILAIVTLIFVTSCGKDKTKIADNREIVAVQVSTPTSQDGTFLTASGKVEAVQNANLSTRMMGFVNNVHVKVGQKVSQGQLLLSINSADISAQKAQVNASITEATAAFNNAEKDYNRYKALFENNSASQKEMDDMTANYEMAKARLESANQMKNQVNAQLSYSNITAPFNGIITGKYVNKGDMANPGMPLLSIENPGLFQVIAMVPESEITKIKTGSEVKVVIKSNNQLLKGKVTEVSTSTKNTGGQYLVKVILDKTDVKLLSGMFTSVQFPIEQATKTENGLILIPKSALVKQGQLTGIYTIGNENTAILRWLRIGKSFGENVEILSGLSSNEQYIISAESKLFNGAKVAIQ</sequence>
<dbReference type="InterPro" id="IPR058647">
    <property type="entry name" value="BSH_CzcB-like"/>
</dbReference>
<dbReference type="PROSITE" id="PS51257">
    <property type="entry name" value="PROKAR_LIPOPROTEIN"/>
    <property type="match status" value="1"/>
</dbReference>
<reference evidence="5 6" key="1">
    <citation type="submission" date="2018-08" db="EMBL/GenBank/DDBJ databases">
        <title>Genomic Encyclopedia of Type Strains, Phase III (KMG-III): the genomes of soil and plant-associated and newly described type strains.</title>
        <authorList>
            <person name="Whitman W."/>
        </authorList>
    </citation>
    <scope>NUCLEOTIDE SEQUENCE [LARGE SCALE GENOMIC DNA]</scope>
    <source>
        <strain evidence="5 6">325-5</strain>
    </source>
</reference>
<comment type="similarity">
    <text evidence="1">Belongs to the membrane fusion protein (MFP) (TC 8.A.1) family.</text>
</comment>
<dbReference type="GO" id="GO:0015562">
    <property type="term" value="F:efflux transmembrane transporter activity"/>
    <property type="evidence" value="ECO:0007669"/>
    <property type="project" value="TreeGrafter"/>
</dbReference>
<dbReference type="Proteomes" id="UP000256429">
    <property type="component" value="Unassembled WGS sequence"/>
</dbReference>
<feature type="domain" description="CusB-like beta-barrel" evidence="3">
    <location>
        <begin position="207"/>
        <end position="276"/>
    </location>
</feature>
<gene>
    <name evidence="5" type="ORF">BX611_2880</name>
</gene>
<dbReference type="Pfam" id="PF25954">
    <property type="entry name" value="Beta-barrel_RND_2"/>
    <property type="match status" value="1"/>
</dbReference>
<accession>A0A3D9RJD6</accession>
<keyword evidence="2" id="KW-0175">Coiled coil</keyword>
<dbReference type="Pfam" id="PF25973">
    <property type="entry name" value="BSH_CzcB"/>
    <property type="match status" value="1"/>
</dbReference>
<protein>
    <submittedName>
        <fullName evidence="5">RND family efflux transporter MFP subunit</fullName>
    </submittedName>
</protein>
<dbReference type="RefSeq" id="WP_115882529.1">
    <property type="nucleotide sequence ID" value="NZ_QTTQ01000012.1"/>
</dbReference>
<proteinExistence type="inferred from homology"/>
<dbReference type="SUPFAM" id="SSF111369">
    <property type="entry name" value="HlyD-like secretion proteins"/>
    <property type="match status" value="1"/>
</dbReference>
<evidence type="ECO:0000256" key="2">
    <source>
        <dbReference type="SAM" id="Coils"/>
    </source>
</evidence>
<dbReference type="InterPro" id="IPR006143">
    <property type="entry name" value="RND_pump_MFP"/>
</dbReference>
<evidence type="ECO:0000313" key="5">
    <source>
        <dbReference type="EMBL" id="REE79980.1"/>
    </source>
</evidence>
<dbReference type="InterPro" id="IPR058792">
    <property type="entry name" value="Beta-barrel_RND_2"/>
</dbReference>
<evidence type="ECO:0000256" key="1">
    <source>
        <dbReference type="ARBA" id="ARBA00009477"/>
    </source>
</evidence>
<dbReference type="AlphaFoldDB" id="A0A3D9RJD6"/>
<dbReference type="PANTHER" id="PTHR30469">
    <property type="entry name" value="MULTIDRUG RESISTANCE PROTEIN MDTA"/>
    <property type="match status" value="1"/>
</dbReference>
<dbReference type="EMBL" id="QTTQ01000012">
    <property type="protein sequence ID" value="REE79980.1"/>
    <property type="molecule type" value="Genomic_DNA"/>
</dbReference>
<feature type="coiled-coil region" evidence="2">
    <location>
        <begin position="106"/>
        <end position="164"/>
    </location>
</feature>
<feature type="domain" description="CzcB-like barrel-sandwich hybrid" evidence="4">
    <location>
        <begin position="60"/>
        <end position="189"/>
    </location>
</feature>
<dbReference type="GO" id="GO:1990281">
    <property type="term" value="C:efflux pump complex"/>
    <property type="evidence" value="ECO:0007669"/>
    <property type="project" value="TreeGrafter"/>
</dbReference>
<name>A0A3D9RJD6_9FLAO</name>
<dbReference type="Gene3D" id="2.40.50.100">
    <property type="match status" value="1"/>
</dbReference>
<evidence type="ECO:0000313" key="6">
    <source>
        <dbReference type="Proteomes" id="UP000256429"/>
    </source>
</evidence>
<evidence type="ECO:0000259" key="3">
    <source>
        <dbReference type="Pfam" id="PF25954"/>
    </source>
</evidence>
<dbReference type="NCBIfam" id="TIGR01730">
    <property type="entry name" value="RND_mfp"/>
    <property type="match status" value="1"/>
</dbReference>
<dbReference type="Gene3D" id="2.40.30.170">
    <property type="match status" value="1"/>
</dbReference>